<dbReference type="PROSITE" id="PS00409">
    <property type="entry name" value="PROKAR_NTER_METHYL"/>
    <property type="match status" value="1"/>
</dbReference>
<dbReference type="InterPro" id="IPR031982">
    <property type="entry name" value="PilE-like"/>
</dbReference>
<dbReference type="PANTHER" id="PTHR30093:SF47">
    <property type="entry name" value="TYPE IV PILUS NON-CORE MINOR PILIN PILE"/>
    <property type="match status" value="1"/>
</dbReference>
<sequence>MSQLIQEQSRVSYVSHFFAGHSLLKGQRGFTLIELMIVLVIIGIVAAIAYPSYTRYVQKSVRTDAHAGLMQAASELERCYTRSYSYSDCPISNASPENNYAIAVSVSGNGYLLTASTLQNDGCEDDMTLNSSGEGLPGACW</sequence>
<dbReference type="Gene3D" id="3.30.700.10">
    <property type="entry name" value="Glycoprotein, Type 4 Pilin"/>
    <property type="match status" value="1"/>
</dbReference>
<dbReference type="GO" id="GO:0043683">
    <property type="term" value="P:type IV pilus assembly"/>
    <property type="evidence" value="ECO:0007669"/>
    <property type="project" value="InterPro"/>
</dbReference>
<dbReference type="AlphaFoldDB" id="A0A558JD97"/>
<dbReference type="InterPro" id="IPR012902">
    <property type="entry name" value="N_methyl_site"/>
</dbReference>
<comment type="caution">
    <text evidence="7">The sequence shown here is derived from an EMBL/GenBank/DDBJ whole genome shotgun (WGS) entry which is preliminary data.</text>
</comment>
<keyword evidence="5 6" id="KW-0472">Membrane</keyword>
<evidence type="ECO:0000256" key="1">
    <source>
        <dbReference type="ARBA" id="ARBA00004167"/>
    </source>
</evidence>
<dbReference type="PRINTS" id="PR00885">
    <property type="entry name" value="BCTERIALGSPH"/>
</dbReference>
<dbReference type="Pfam" id="PF07963">
    <property type="entry name" value="N_methyl"/>
    <property type="match status" value="1"/>
</dbReference>
<evidence type="ECO:0000256" key="5">
    <source>
        <dbReference type="ARBA" id="ARBA00023136"/>
    </source>
</evidence>
<evidence type="ECO:0000256" key="6">
    <source>
        <dbReference type="SAM" id="Phobius"/>
    </source>
</evidence>
<keyword evidence="2" id="KW-0488">Methylation</keyword>
<keyword evidence="3 6" id="KW-0812">Transmembrane</keyword>
<dbReference type="Pfam" id="PF16732">
    <property type="entry name" value="ComP_DUS"/>
    <property type="match status" value="1"/>
</dbReference>
<comment type="subcellular location">
    <subcellularLocation>
        <location evidence="1">Membrane</location>
        <topology evidence="1">Single-pass membrane protein</topology>
    </subcellularLocation>
</comment>
<protein>
    <submittedName>
        <fullName evidence="7">Type IV pilin protein</fullName>
    </submittedName>
</protein>
<organism evidence="7 8">
    <name type="scientific">Vreelandella titanicae</name>
    <dbReference type="NCBI Taxonomy" id="664683"/>
    <lineage>
        <taxon>Bacteria</taxon>
        <taxon>Pseudomonadati</taxon>
        <taxon>Pseudomonadota</taxon>
        <taxon>Gammaproteobacteria</taxon>
        <taxon>Oceanospirillales</taxon>
        <taxon>Halomonadaceae</taxon>
        <taxon>Vreelandella</taxon>
    </lineage>
</organism>
<dbReference type="InterPro" id="IPR045584">
    <property type="entry name" value="Pilin-like"/>
</dbReference>
<feature type="transmembrane region" description="Helical" evidence="6">
    <location>
        <begin position="32"/>
        <end position="53"/>
    </location>
</feature>
<dbReference type="SUPFAM" id="SSF54523">
    <property type="entry name" value="Pili subunits"/>
    <property type="match status" value="1"/>
</dbReference>
<dbReference type="InterPro" id="IPR002416">
    <property type="entry name" value="T2SS_protein-GspH"/>
</dbReference>
<proteinExistence type="predicted"/>
<dbReference type="Proteomes" id="UP000317288">
    <property type="component" value="Unassembled WGS sequence"/>
</dbReference>
<gene>
    <name evidence="7" type="ORF">FQP89_00285</name>
</gene>
<keyword evidence="4 6" id="KW-1133">Transmembrane helix</keyword>
<dbReference type="GO" id="GO:0015627">
    <property type="term" value="C:type II protein secretion system complex"/>
    <property type="evidence" value="ECO:0007669"/>
    <property type="project" value="InterPro"/>
</dbReference>
<name>A0A558JD97_9GAMM</name>
<evidence type="ECO:0000313" key="8">
    <source>
        <dbReference type="Proteomes" id="UP000317288"/>
    </source>
</evidence>
<accession>A0A558JD97</accession>
<dbReference type="NCBIfam" id="TIGR02532">
    <property type="entry name" value="IV_pilin_GFxxxE"/>
    <property type="match status" value="1"/>
</dbReference>
<dbReference type="GO" id="GO:0016020">
    <property type="term" value="C:membrane"/>
    <property type="evidence" value="ECO:0007669"/>
    <property type="project" value="UniProtKB-SubCell"/>
</dbReference>
<evidence type="ECO:0000256" key="3">
    <source>
        <dbReference type="ARBA" id="ARBA00022692"/>
    </source>
</evidence>
<evidence type="ECO:0000313" key="7">
    <source>
        <dbReference type="EMBL" id="TVU91607.1"/>
    </source>
</evidence>
<evidence type="ECO:0000256" key="2">
    <source>
        <dbReference type="ARBA" id="ARBA00022481"/>
    </source>
</evidence>
<dbReference type="GO" id="GO:0015628">
    <property type="term" value="P:protein secretion by the type II secretion system"/>
    <property type="evidence" value="ECO:0007669"/>
    <property type="project" value="InterPro"/>
</dbReference>
<evidence type="ECO:0000256" key="4">
    <source>
        <dbReference type="ARBA" id="ARBA00022989"/>
    </source>
</evidence>
<dbReference type="EMBL" id="VNFE01000001">
    <property type="protein sequence ID" value="TVU91607.1"/>
    <property type="molecule type" value="Genomic_DNA"/>
</dbReference>
<dbReference type="PANTHER" id="PTHR30093">
    <property type="entry name" value="GENERAL SECRETION PATHWAY PROTEIN G"/>
    <property type="match status" value="1"/>
</dbReference>
<reference evidence="7 8" key="1">
    <citation type="submission" date="2019-07" db="EMBL/GenBank/DDBJ databases">
        <title>Diversity of Bacteria from Kongsfjorden, Arctic.</title>
        <authorList>
            <person name="Yu Y."/>
        </authorList>
    </citation>
    <scope>NUCLEOTIDE SEQUENCE [LARGE SCALE GENOMIC DNA]</scope>
    <source>
        <strain evidence="7 8">SM1922</strain>
    </source>
</reference>